<dbReference type="PANTHER" id="PTHR42100">
    <property type="entry name" value="OXIDOREDUCTASE 178 KDA SUBUNIT, PUTATIVE (AFU_ORTHOLOGUE AFUA_8G04320)-RELATED"/>
    <property type="match status" value="1"/>
</dbReference>
<comment type="caution">
    <text evidence="2">The sequence shown here is derived from an EMBL/GenBank/DDBJ whole genome shotgun (WGS) entry which is preliminary data.</text>
</comment>
<dbReference type="EMBL" id="BACD03000026">
    <property type="protein sequence ID" value="GAO49816.1"/>
    <property type="molecule type" value="Genomic_DNA"/>
</dbReference>
<accession>A0A0E9NJD7</accession>
<dbReference type="GO" id="GO:0005739">
    <property type="term" value="C:mitochondrion"/>
    <property type="evidence" value="ECO:0007669"/>
    <property type="project" value="InterPro"/>
</dbReference>
<keyword evidence="3" id="KW-1185">Reference proteome</keyword>
<evidence type="ECO:0000313" key="3">
    <source>
        <dbReference type="Proteomes" id="UP000033140"/>
    </source>
</evidence>
<dbReference type="Proteomes" id="UP000033140">
    <property type="component" value="Unassembled WGS sequence"/>
</dbReference>
<organism evidence="2 3">
    <name type="scientific">Saitoella complicata (strain BCRC 22490 / CBS 7301 / JCM 7358 / NBRC 10748 / NRRL Y-17804)</name>
    <dbReference type="NCBI Taxonomy" id="698492"/>
    <lineage>
        <taxon>Eukaryota</taxon>
        <taxon>Fungi</taxon>
        <taxon>Dikarya</taxon>
        <taxon>Ascomycota</taxon>
        <taxon>Taphrinomycotina</taxon>
        <taxon>Taphrinomycotina incertae sedis</taxon>
        <taxon>Saitoella</taxon>
    </lineage>
</organism>
<reference evidence="2 3" key="2">
    <citation type="journal article" date="2014" name="J. Gen. Appl. Microbiol.">
        <title>The early diverging ascomycetous budding yeast Saitoella complicata has three histone deacetylases belonging to the Clr6, Hos2, and Rpd3 lineages.</title>
        <authorList>
            <person name="Nishida H."/>
            <person name="Matsumoto T."/>
            <person name="Kondo S."/>
            <person name="Hamamoto M."/>
            <person name="Yoshikawa H."/>
        </authorList>
    </citation>
    <scope>NUCLEOTIDE SEQUENCE [LARGE SCALE GENOMIC DNA]</scope>
    <source>
        <strain evidence="2 3">NRRL Y-17804</strain>
    </source>
</reference>
<feature type="region of interest" description="Disordered" evidence="1">
    <location>
        <begin position="1"/>
        <end position="41"/>
    </location>
</feature>
<dbReference type="AlphaFoldDB" id="A0A0E9NJD7"/>
<name>A0A0E9NJD7_SAICN</name>
<proteinExistence type="predicted"/>
<reference evidence="2 3" key="1">
    <citation type="journal article" date="2011" name="J. Gen. Appl. Microbiol.">
        <title>Draft genome sequencing of the enigmatic yeast Saitoella complicata.</title>
        <authorList>
            <person name="Nishida H."/>
            <person name="Hamamoto M."/>
            <person name="Sugiyama J."/>
        </authorList>
    </citation>
    <scope>NUCLEOTIDE SEQUENCE [LARGE SCALE GENOMIC DNA]</scope>
    <source>
        <strain evidence="2 3">NRRL Y-17804</strain>
    </source>
</reference>
<protein>
    <submittedName>
        <fullName evidence="2">Uncharacterized protein</fullName>
    </submittedName>
</protein>
<sequence length="322" mass="35521">MLARTLRASPIARRAAARRSAGTHSPQQPEGNETSPADGGEPLVSPGFAKFILGTIALVTLVQFENSYSAKHAKDGKSIFTRTMETSMVPEKEADRINLKQQELALRAAETKKLFMSAERPEIMRLKDWEQFNAGSPFNLAPGSQADVSGVKPRSNFETGVLIELEKRGGCLQVTGFIHPVLQLLLLQLRQSPSQKLIKLRPHKHAILIKPLTKLPLKLNLKILLHILQLHHLQPIPRPPLPPRPQTLHPDILTLGVISPNIHRTLFDKEHPEREDGVEDEVEHHADQGVRFSGCEPLFVVVEGCEGDDSGGEVADCEADVG</sequence>
<dbReference type="PANTHER" id="PTHR42100:SF1">
    <property type="entry name" value="OXIDOREDUCTASE 178 KDA SUBUNIT, PUTATIVE (AFU_ORTHOLOGUE AFUA_8G04320)-RELATED"/>
    <property type="match status" value="1"/>
</dbReference>
<evidence type="ECO:0000256" key="1">
    <source>
        <dbReference type="SAM" id="MobiDB-lite"/>
    </source>
</evidence>
<evidence type="ECO:0000313" key="2">
    <source>
        <dbReference type="EMBL" id="GAO49816.1"/>
    </source>
</evidence>
<gene>
    <name evidence="2" type="ORF">G7K_3954-t1</name>
</gene>
<feature type="compositionally biased region" description="Polar residues" evidence="1">
    <location>
        <begin position="22"/>
        <end position="35"/>
    </location>
</feature>
<reference evidence="2 3" key="3">
    <citation type="journal article" date="2015" name="Genome Announc.">
        <title>Draft Genome Sequence of the Archiascomycetous Yeast Saitoella complicata.</title>
        <authorList>
            <person name="Yamauchi K."/>
            <person name="Kondo S."/>
            <person name="Hamamoto M."/>
            <person name="Takahashi Y."/>
            <person name="Ogura Y."/>
            <person name="Hayashi T."/>
            <person name="Nishida H."/>
        </authorList>
    </citation>
    <scope>NUCLEOTIDE SEQUENCE [LARGE SCALE GENOMIC DNA]</scope>
    <source>
        <strain evidence="2 3">NRRL Y-17804</strain>
    </source>
</reference>
<dbReference type="InterPro" id="IPR034444">
    <property type="entry name" value="Nuo17.8"/>
</dbReference>
<feature type="compositionally biased region" description="Low complexity" evidence="1">
    <location>
        <begin position="7"/>
        <end position="20"/>
    </location>
</feature>